<evidence type="ECO:0000313" key="2">
    <source>
        <dbReference type="EMBL" id="KAK4401837.1"/>
    </source>
</evidence>
<gene>
    <name evidence="2" type="ORF">Sango_0924400</name>
</gene>
<dbReference type="Proteomes" id="UP001289374">
    <property type="component" value="Unassembled WGS sequence"/>
</dbReference>
<sequence>MAARSLLFTLTRNARRGKKVPFRSISSSIEAVEEEPITRTHEDEFAQEEKDDLKSRIFRLRLPKRSVTNVLQKWVSEGNNITVADLRSISRDLRRSHRYKHALELFHSQNGILRLALKNIDSSYACRLLFQAISLEKDMIEYDSIEHLAFYHIFWLSSSYSAAVKMRLFLRPHIEKCTVDHSPVPLHAS</sequence>
<reference evidence="2" key="1">
    <citation type="submission" date="2020-06" db="EMBL/GenBank/DDBJ databases">
        <authorList>
            <person name="Li T."/>
            <person name="Hu X."/>
            <person name="Zhang T."/>
            <person name="Song X."/>
            <person name="Zhang H."/>
            <person name="Dai N."/>
            <person name="Sheng W."/>
            <person name="Hou X."/>
            <person name="Wei L."/>
        </authorList>
    </citation>
    <scope>NUCLEOTIDE SEQUENCE</scope>
    <source>
        <strain evidence="2">K16</strain>
        <tissue evidence="2">Leaf</tissue>
    </source>
</reference>
<dbReference type="PANTHER" id="PTHR45717">
    <property type="entry name" value="OS12G0527900 PROTEIN"/>
    <property type="match status" value="1"/>
</dbReference>
<comment type="caution">
    <text evidence="2">The sequence shown here is derived from an EMBL/GenBank/DDBJ whole genome shotgun (WGS) entry which is preliminary data.</text>
</comment>
<evidence type="ECO:0000313" key="3">
    <source>
        <dbReference type="Proteomes" id="UP001289374"/>
    </source>
</evidence>
<dbReference type="AlphaFoldDB" id="A0AAE2BXX5"/>
<evidence type="ECO:0000256" key="1">
    <source>
        <dbReference type="ARBA" id="ARBA00007626"/>
    </source>
</evidence>
<proteinExistence type="inferred from homology"/>
<protein>
    <submittedName>
        <fullName evidence="2">Pentatricopeptide repeat-containing protein, mitochondrial</fullName>
    </submittedName>
</protein>
<comment type="similarity">
    <text evidence="1">Belongs to the PPR family. P subfamily.</text>
</comment>
<dbReference type="GO" id="GO:0005739">
    <property type="term" value="C:mitochondrion"/>
    <property type="evidence" value="ECO:0007669"/>
    <property type="project" value="TreeGrafter"/>
</dbReference>
<dbReference type="PANTHER" id="PTHR45717:SF4">
    <property type="entry name" value="OS04G0450200 PROTEIN"/>
    <property type="match status" value="1"/>
</dbReference>
<accession>A0AAE2BXX5</accession>
<name>A0AAE2BXX5_9LAMI</name>
<dbReference type="EMBL" id="JACGWL010000005">
    <property type="protein sequence ID" value="KAK4401837.1"/>
    <property type="molecule type" value="Genomic_DNA"/>
</dbReference>
<reference evidence="2" key="2">
    <citation type="journal article" date="2024" name="Plant">
        <title>Genomic evolution and insights into agronomic trait innovations of Sesamum species.</title>
        <authorList>
            <person name="Miao H."/>
            <person name="Wang L."/>
            <person name="Qu L."/>
            <person name="Liu H."/>
            <person name="Sun Y."/>
            <person name="Le M."/>
            <person name="Wang Q."/>
            <person name="Wei S."/>
            <person name="Zheng Y."/>
            <person name="Lin W."/>
            <person name="Duan Y."/>
            <person name="Cao H."/>
            <person name="Xiong S."/>
            <person name="Wang X."/>
            <person name="Wei L."/>
            <person name="Li C."/>
            <person name="Ma Q."/>
            <person name="Ju M."/>
            <person name="Zhao R."/>
            <person name="Li G."/>
            <person name="Mu C."/>
            <person name="Tian Q."/>
            <person name="Mei H."/>
            <person name="Zhang T."/>
            <person name="Gao T."/>
            <person name="Zhang H."/>
        </authorList>
    </citation>
    <scope>NUCLEOTIDE SEQUENCE</scope>
    <source>
        <strain evidence="2">K16</strain>
    </source>
</reference>
<keyword evidence="3" id="KW-1185">Reference proteome</keyword>
<organism evidence="2 3">
    <name type="scientific">Sesamum angolense</name>
    <dbReference type="NCBI Taxonomy" id="2727404"/>
    <lineage>
        <taxon>Eukaryota</taxon>
        <taxon>Viridiplantae</taxon>
        <taxon>Streptophyta</taxon>
        <taxon>Embryophyta</taxon>
        <taxon>Tracheophyta</taxon>
        <taxon>Spermatophyta</taxon>
        <taxon>Magnoliopsida</taxon>
        <taxon>eudicotyledons</taxon>
        <taxon>Gunneridae</taxon>
        <taxon>Pentapetalae</taxon>
        <taxon>asterids</taxon>
        <taxon>lamiids</taxon>
        <taxon>Lamiales</taxon>
        <taxon>Pedaliaceae</taxon>
        <taxon>Sesamum</taxon>
    </lineage>
</organism>